<keyword evidence="1" id="KW-1133">Transmembrane helix</keyword>
<keyword evidence="1" id="KW-0812">Transmembrane</keyword>
<gene>
    <name evidence="2" type="ORF">METZ01_LOCUS22666</name>
</gene>
<dbReference type="InterPro" id="IPR007060">
    <property type="entry name" value="FtsL/DivIC"/>
</dbReference>
<accession>A0A381PS01</accession>
<dbReference type="EMBL" id="UINC01001072">
    <property type="protein sequence ID" value="SUZ69812.1"/>
    <property type="molecule type" value="Genomic_DNA"/>
</dbReference>
<protein>
    <recommendedName>
        <fullName evidence="3">Septum formation initiator</fullName>
    </recommendedName>
</protein>
<name>A0A381PS01_9ZZZZ</name>
<dbReference type="AlphaFoldDB" id="A0A381PS01"/>
<keyword evidence="1" id="KW-0472">Membrane</keyword>
<evidence type="ECO:0008006" key="3">
    <source>
        <dbReference type="Google" id="ProtNLM"/>
    </source>
</evidence>
<organism evidence="2">
    <name type="scientific">marine metagenome</name>
    <dbReference type="NCBI Taxonomy" id="408172"/>
    <lineage>
        <taxon>unclassified sequences</taxon>
        <taxon>metagenomes</taxon>
        <taxon>ecological metagenomes</taxon>
    </lineage>
</organism>
<evidence type="ECO:0000256" key="1">
    <source>
        <dbReference type="SAM" id="Phobius"/>
    </source>
</evidence>
<feature type="transmembrane region" description="Helical" evidence="1">
    <location>
        <begin position="12"/>
        <end position="34"/>
    </location>
</feature>
<sequence length="97" mass="12066">MIIDNFKKLFKNFYFLFFILSILWMTFIDTNGFYNRYRLSKKLSDLESQKIFYTNEIEQISMDKKSFDNNDELLEKYAREKYLMKKESEDIFYIIEE</sequence>
<proteinExistence type="predicted"/>
<evidence type="ECO:0000313" key="2">
    <source>
        <dbReference type="EMBL" id="SUZ69812.1"/>
    </source>
</evidence>
<dbReference type="Pfam" id="PF04977">
    <property type="entry name" value="DivIC"/>
    <property type="match status" value="1"/>
</dbReference>
<reference evidence="2" key="1">
    <citation type="submission" date="2018-05" db="EMBL/GenBank/DDBJ databases">
        <authorList>
            <person name="Lanie J.A."/>
            <person name="Ng W.-L."/>
            <person name="Kazmierczak K.M."/>
            <person name="Andrzejewski T.M."/>
            <person name="Davidsen T.M."/>
            <person name="Wayne K.J."/>
            <person name="Tettelin H."/>
            <person name="Glass J.I."/>
            <person name="Rusch D."/>
            <person name="Podicherti R."/>
            <person name="Tsui H.-C.T."/>
            <person name="Winkler M.E."/>
        </authorList>
    </citation>
    <scope>NUCLEOTIDE SEQUENCE</scope>
</reference>